<gene>
    <name evidence="1" type="ORF">SAMN04488021_105106</name>
</gene>
<dbReference type="Proteomes" id="UP000183635">
    <property type="component" value="Unassembled WGS sequence"/>
</dbReference>
<dbReference type="AlphaFoldDB" id="A0A1I2YRG3"/>
<evidence type="ECO:0000313" key="1">
    <source>
        <dbReference type="EMBL" id="SFH28065.1"/>
    </source>
</evidence>
<dbReference type="STRING" id="34004.SAMN04488021_105106"/>
<dbReference type="OrthoDB" id="7775834at2"/>
<proteinExistence type="predicted"/>
<reference evidence="1 2" key="1">
    <citation type="submission" date="2016-10" db="EMBL/GenBank/DDBJ databases">
        <authorList>
            <person name="de Groot N.N."/>
        </authorList>
    </citation>
    <scope>NUCLEOTIDE SEQUENCE [LARGE SCALE GENOMIC DNA]</scope>
    <source>
        <strain evidence="1 2">DSM 8537</strain>
    </source>
</reference>
<accession>A0A1I2YRG3</accession>
<keyword evidence="2" id="KW-1185">Reference proteome</keyword>
<dbReference type="GeneID" id="93453496"/>
<organism evidence="1 2">
    <name type="scientific">Paracoccus aminovorans</name>
    <dbReference type="NCBI Taxonomy" id="34004"/>
    <lineage>
        <taxon>Bacteria</taxon>
        <taxon>Pseudomonadati</taxon>
        <taxon>Pseudomonadota</taxon>
        <taxon>Alphaproteobacteria</taxon>
        <taxon>Rhodobacterales</taxon>
        <taxon>Paracoccaceae</taxon>
        <taxon>Paracoccus</taxon>
    </lineage>
</organism>
<protein>
    <submittedName>
        <fullName evidence="1">Uncharacterized protein</fullName>
    </submittedName>
</protein>
<dbReference type="RefSeq" id="WP_011748680.1">
    <property type="nucleotide sequence ID" value="NZ_CBCRYP010000031.1"/>
</dbReference>
<evidence type="ECO:0000313" key="2">
    <source>
        <dbReference type="Proteomes" id="UP000183635"/>
    </source>
</evidence>
<dbReference type="EMBL" id="FOPU01000005">
    <property type="protein sequence ID" value="SFH28065.1"/>
    <property type="molecule type" value="Genomic_DNA"/>
</dbReference>
<name>A0A1I2YRG3_9RHOB</name>
<sequence>MPPQPFKGELPASIFQPDEVKARNWWAALTEPEQEERIYDLTQVLEFYGIDLPDSDERWMMACWENEFA</sequence>